<comment type="similarity">
    <text evidence="1">Belongs to the DtxR/MntR family.</text>
</comment>
<dbReference type="SMART" id="SM00529">
    <property type="entry name" value="HTH_DTXR"/>
    <property type="match status" value="1"/>
</dbReference>
<dbReference type="GO" id="GO:0003677">
    <property type="term" value="F:DNA binding"/>
    <property type="evidence" value="ECO:0007669"/>
    <property type="project" value="UniProtKB-KW"/>
</dbReference>
<dbReference type="Gene3D" id="1.10.60.10">
    <property type="entry name" value="Iron dependent repressor, metal binding and dimerisation domain"/>
    <property type="match status" value="1"/>
</dbReference>
<dbReference type="InterPro" id="IPR022689">
    <property type="entry name" value="Iron_dep_repressor"/>
</dbReference>
<dbReference type="STRING" id="168384.SAMN05660368_01875"/>
<dbReference type="Gene3D" id="1.10.10.10">
    <property type="entry name" value="Winged helix-like DNA-binding domain superfamily/Winged helix DNA-binding domain"/>
    <property type="match status" value="1"/>
</dbReference>
<dbReference type="InterPro" id="IPR022687">
    <property type="entry name" value="HTH_DTXR"/>
</dbReference>
<proteinExistence type="inferred from homology"/>
<comment type="caution">
    <text evidence="6">The sequence shown here is derived from an EMBL/GenBank/DDBJ whole genome shotgun (WGS) entry which is preliminary data.</text>
</comment>
<dbReference type="PROSITE" id="PS50944">
    <property type="entry name" value="HTH_DTXR"/>
    <property type="match status" value="1"/>
</dbReference>
<keyword evidence="4" id="KW-0804">Transcription</keyword>
<evidence type="ECO:0000313" key="7">
    <source>
        <dbReference type="Proteomes" id="UP000005561"/>
    </source>
</evidence>
<gene>
    <name evidence="6" type="ORF">BRYFOR_08434</name>
</gene>
<dbReference type="Proteomes" id="UP000005561">
    <property type="component" value="Unassembled WGS sequence"/>
</dbReference>
<evidence type="ECO:0000256" key="4">
    <source>
        <dbReference type="ARBA" id="ARBA00023163"/>
    </source>
</evidence>
<dbReference type="eggNOG" id="COG1321">
    <property type="taxonomic scope" value="Bacteria"/>
</dbReference>
<evidence type="ECO:0000256" key="2">
    <source>
        <dbReference type="ARBA" id="ARBA00023015"/>
    </source>
</evidence>
<dbReference type="EMBL" id="ACCL02000017">
    <property type="protein sequence ID" value="EET59578.1"/>
    <property type="molecule type" value="Genomic_DNA"/>
</dbReference>
<evidence type="ECO:0000256" key="1">
    <source>
        <dbReference type="ARBA" id="ARBA00007871"/>
    </source>
</evidence>
<accession>C6LIJ6</accession>
<protein>
    <submittedName>
        <fullName evidence="6">Iron dependent repressor DNA binding domain protein</fullName>
    </submittedName>
</protein>
<keyword evidence="3" id="KW-0238">DNA-binding</keyword>
<sequence>MQLFSFLFPAGKLYYNIEAISCCYATVLSILERNLHNIMRILESAENYLETILVLQNRIGNVRSIDIVAEMGFSKPSVSVAMKNLRENGYIHMDENGYITLLEPGRAIAEKIYERHTLLTEWLTSLGVSPKTAAEDACRIEHVISDESFQAMKNHVRQRQ</sequence>
<feature type="domain" description="HTH dtxR-type" evidence="5">
    <location>
        <begin position="41"/>
        <end position="102"/>
    </location>
</feature>
<dbReference type="PANTHER" id="PTHR33238">
    <property type="entry name" value="IRON (METAL) DEPENDENT REPRESSOR, DTXR FAMILY"/>
    <property type="match status" value="1"/>
</dbReference>
<dbReference type="SUPFAM" id="SSF47979">
    <property type="entry name" value="Iron-dependent repressor protein, dimerization domain"/>
    <property type="match status" value="1"/>
</dbReference>
<dbReference type="InterPro" id="IPR036421">
    <property type="entry name" value="Fe_dep_repressor_sf"/>
</dbReference>
<keyword evidence="2" id="KW-0805">Transcription regulation</keyword>
<dbReference type="GO" id="GO:0046914">
    <property type="term" value="F:transition metal ion binding"/>
    <property type="evidence" value="ECO:0007669"/>
    <property type="project" value="InterPro"/>
</dbReference>
<dbReference type="InterPro" id="IPR001367">
    <property type="entry name" value="Fe_dep_repressor"/>
</dbReference>
<dbReference type="GO" id="GO:0003700">
    <property type="term" value="F:DNA-binding transcription factor activity"/>
    <property type="evidence" value="ECO:0007669"/>
    <property type="project" value="InterPro"/>
</dbReference>
<dbReference type="InterPro" id="IPR036390">
    <property type="entry name" value="WH_DNA-bd_sf"/>
</dbReference>
<evidence type="ECO:0000256" key="3">
    <source>
        <dbReference type="ARBA" id="ARBA00023125"/>
    </source>
</evidence>
<dbReference type="PANTHER" id="PTHR33238:SF7">
    <property type="entry name" value="IRON-DEPENDENT TRANSCRIPTIONAL REGULATOR"/>
    <property type="match status" value="1"/>
</dbReference>
<evidence type="ECO:0000259" key="5">
    <source>
        <dbReference type="PROSITE" id="PS50944"/>
    </source>
</evidence>
<dbReference type="AlphaFoldDB" id="C6LIJ6"/>
<keyword evidence="7" id="KW-1185">Reference proteome</keyword>
<dbReference type="Pfam" id="PF01325">
    <property type="entry name" value="Fe_dep_repress"/>
    <property type="match status" value="1"/>
</dbReference>
<dbReference type="SUPFAM" id="SSF46785">
    <property type="entry name" value="Winged helix' DNA-binding domain"/>
    <property type="match status" value="1"/>
</dbReference>
<evidence type="ECO:0000313" key="6">
    <source>
        <dbReference type="EMBL" id="EET59578.1"/>
    </source>
</evidence>
<reference evidence="6" key="1">
    <citation type="submission" date="2009-07" db="EMBL/GenBank/DDBJ databases">
        <authorList>
            <person name="Weinstock G."/>
            <person name="Sodergren E."/>
            <person name="Clifton S."/>
            <person name="Fulton L."/>
            <person name="Fulton B."/>
            <person name="Courtney L."/>
            <person name="Fronick C."/>
            <person name="Harrison M."/>
            <person name="Strong C."/>
            <person name="Farmer C."/>
            <person name="Delahaunty K."/>
            <person name="Markovic C."/>
            <person name="Hall O."/>
            <person name="Minx P."/>
            <person name="Tomlinson C."/>
            <person name="Mitreva M."/>
            <person name="Nelson J."/>
            <person name="Hou S."/>
            <person name="Wollam A."/>
            <person name="Pepin K.H."/>
            <person name="Johnson M."/>
            <person name="Bhonagiri V."/>
            <person name="Nash W.E."/>
            <person name="Warren W."/>
            <person name="Chinwalla A."/>
            <person name="Mardis E.R."/>
            <person name="Wilson R.K."/>
        </authorList>
    </citation>
    <scope>NUCLEOTIDE SEQUENCE [LARGE SCALE GENOMIC DNA]</scope>
    <source>
        <strain evidence="6">DSM 14469</strain>
    </source>
</reference>
<dbReference type="InterPro" id="IPR050536">
    <property type="entry name" value="DtxR_MntR_Metal-Reg"/>
</dbReference>
<dbReference type="GO" id="GO:0046983">
    <property type="term" value="F:protein dimerization activity"/>
    <property type="evidence" value="ECO:0007669"/>
    <property type="project" value="InterPro"/>
</dbReference>
<dbReference type="Pfam" id="PF02742">
    <property type="entry name" value="Fe_dep_repr_C"/>
    <property type="match status" value="1"/>
</dbReference>
<name>C6LIJ6_9FIRM</name>
<organism evidence="6 7">
    <name type="scientific">Marvinbryantia formatexigens DSM 14469</name>
    <dbReference type="NCBI Taxonomy" id="478749"/>
    <lineage>
        <taxon>Bacteria</taxon>
        <taxon>Bacillati</taxon>
        <taxon>Bacillota</taxon>
        <taxon>Clostridia</taxon>
        <taxon>Lachnospirales</taxon>
        <taxon>Lachnospiraceae</taxon>
        <taxon>Marvinbryantia</taxon>
    </lineage>
</organism>
<dbReference type="InterPro" id="IPR036388">
    <property type="entry name" value="WH-like_DNA-bd_sf"/>
</dbReference>